<evidence type="ECO:0000313" key="2">
    <source>
        <dbReference type="Proteomes" id="UP000186817"/>
    </source>
</evidence>
<comment type="caution">
    <text evidence="1">The sequence shown here is derived from an EMBL/GenBank/DDBJ whole genome shotgun (WGS) entry which is preliminary data.</text>
</comment>
<evidence type="ECO:0000313" key="1">
    <source>
        <dbReference type="EMBL" id="OLP85982.1"/>
    </source>
</evidence>
<keyword evidence="2" id="KW-1185">Reference proteome</keyword>
<proteinExistence type="predicted"/>
<protein>
    <submittedName>
        <fullName evidence="1">Uncharacterized protein</fullName>
    </submittedName>
</protein>
<reference evidence="1 2" key="1">
    <citation type="submission" date="2016-02" db="EMBL/GenBank/DDBJ databases">
        <title>Genome analysis of coral dinoflagellate symbionts highlights evolutionary adaptations to a symbiotic lifestyle.</title>
        <authorList>
            <person name="Aranda M."/>
            <person name="Li Y."/>
            <person name="Liew Y.J."/>
            <person name="Baumgarten S."/>
            <person name="Simakov O."/>
            <person name="Wilson M."/>
            <person name="Piel J."/>
            <person name="Ashoor H."/>
            <person name="Bougouffa S."/>
            <person name="Bajic V.B."/>
            <person name="Ryu T."/>
            <person name="Ravasi T."/>
            <person name="Bayer T."/>
            <person name="Micklem G."/>
            <person name="Kim H."/>
            <person name="Bhak J."/>
            <person name="Lajeunesse T.C."/>
            <person name="Voolstra C.R."/>
        </authorList>
    </citation>
    <scope>NUCLEOTIDE SEQUENCE [LARGE SCALE GENOMIC DNA]</scope>
    <source>
        <strain evidence="1 2">CCMP2467</strain>
    </source>
</reference>
<gene>
    <name evidence="1" type="ORF">AK812_SmicGene32978</name>
</gene>
<dbReference type="EMBL" id="LSRX01000943">
    <property type="protein sequence ID" value="OLP85982.1"/>
    <property type="molecule type" value="Genomic_DNA"/>
</dbReference>
<organism evidence="1 2">
    <name type="scientific">Symbiodinium microadriaticum</name>
    <name type="common">Dinoflagellate</name>
    <name type="synonym">Zooxanthella microadriatica</name>
    <dbReference type="NCBI Taxonomy" id="2951"/>
    <lineage>
        <taxon>Eukaryota</taxon>
        <taxon>Sar</taxon>
        <taxon>Alveolata</taxon>
        <taxon>Dinophyceae</taxon>
        <taxon>Suessiales</taxon>
        <taxon>Symbiodiniaceae</taxon>
        <taxon>Symbiodinium</taxon>
    </lineage>
</organism>
<name>A0A1Q9CSU0_SYMMI</name>
<dbReference type="AlphaFoldDB" id="A0A1Q9CSU0"/>
<accession>A0A1Q9CSU0</accession>
<sequence length="297" mass="32370">MEYEATANCAKHEEKGQRRMADYVSQARVRGTLAGGEETMAMSLACQDVHQAIAEFDPIFAVNAVYVYEQGIGTLSSSDVIAFTADTYRTLRRYKVSGQLCKIVMAAMFATARCPFVLGTIGTALATPEQVGGFGLACEDYLDEFKPPYLNRQAIAQNCHFLQKLASFLDRAFGMGALKAHIASELEKEKQTKISANKEAVADILAQEFPRQIPFLASVMPESKDQVIQQVAQRHSHIRAGLEALKAQKAGGRTVGREIQADFAGIAGLVGKYAVSPLDKKVEAPSTDIFWPVSRAV</sequence>
<dbReference type="Proteomes" id="UP000186817">
    <property type="component" value="Unassembled WGS sequence"/>
</dbReference>